<dbReference type="Gene3D" id="3.40.50.300">
    <property type="entry name" value="P-loop containing nucleotide triphosphate hydrolases"/>
    <property type="match status" value="1"/>
</dbReference>
<dbReference type="InterPro" id="IPR011867">
    <property type="entry name" value="ModB_ABC"/>
</dbReference>
<keyword evidence="16" id="KW-1185">Reference proteome</keyword>
<keyword evidence="4 10" id="KW-0812">Transmembrane</keyword>
<comment type="similarity">
    <text evidence="10">Belongs to the binding-protein-dependent transport system permease family.</text>
</comment>
<name>A0ABV3HZL7_9ACTN</name>
<feature type="domain" description="Mop" evidence="14">
    <location>
        <begin position="600"/>
        <end position="666"/>
    </location>
</feature>
<evidence type="ECO:0000313" key="15">
    <source>
        <dbReference type="EMBL" id="MEV4683523.1"/>
    </source>
</evidence>
<organism evidence="15 16">
    <name type="scientific">Streptomyces kurssanovii</name>
    <dbReference type="NCBI Taxonomy" id="67312"/>
    <lineage>
        <taxon>Bacteria</taxon>
        <taxon>Bacillati</taxon>
        <taxon>Actinomycetota</taxon>
        <taxon>Actinomycetes</taxon>
        <taxon>Kitasatosporales</taxon>
        <taxon>Streptomycetaceae</taxon>
        <taxon>Streptomyces</taxon>
    </lineage>
</organism>
<dbReference type="NCBIfam" id="TIGR02141">
    <property type="entry name" value="modB_ABC"/>
    <property type="match status" value="1"/>
</dbReference>
<keyword evidence="2 10" id="KW-0813">Transport</keyword>
<reference evidence="15 16" key="1">
    <citation type="submission" date="2024-06" db="EMBL/GenBank/DDBJ databases">
        <title>The Natural Products Discovery Center: Release of the First 8490 Sequenced Strains for Exploring Actinobacteria Biosynthetic Diversity.</title>
        <authorList>
            <person name="Kalkreuter E."/>
            <person name="Kautsar S.A."/>
            <person name="Yang D."/>
            <person name="Bader C.D."/>
            <person name="Teijaro C.N."/>
            <person name="Fluegel L."/>
            <person name="Davis C.M."/>
            <person name="Simpson J.R."/>
            <person name="Lauterbach L."/>
            <person name="Steele A.D."/>
            <person name="Gui C."/>
            <person name="Meng S."/>
            <person name="Li G."/>
            <person name="Viehrig K."/>
            <person name="Ye F."/>
            <person name="Su P."/>
            <person name="Kiefer A.F."/>
            <person name="Nichols A."/>
            <person name="Cepeda A.J."/>
            <person name="Yan W."/>
            <person name="Fan B."/>
            <person name="Jiang Y."/>
            <person name="Adhikari A."/>
            <person name="Zheng C.-J."/>
            <person name="Schuster L."/>
            <person name="Cowan T.M."/>
            <person name="Smanski M.J."/>
            <person name="Chevrette M.G."/>
            <person name="De Carvalho L.P.S."/>
            <person name="Shen B."/>
        </authorList>
    </citation>
    <scope>NUCLEOTIDE SEQUENCE [LARGE SCALE GENOMIC DNA]</scope>
    <source>
        <strain evidence="15 16">NPDC049344</strain>
    </source>
</reference>
<evidence type="ECO:0000256" key="8">
    <source>
        <dbReference type="ARBA" id="ARBA00023136"/>
    </source>
</evidence>
<gene>
    <name evidence="15" type="ORF">AB0K36_22375</name>
</gene>
<evidence type="ECO:0000259" key="12">
    <source>
        <dbReference type="PROSITE" id="PS50893"/>
    </source>
</evidence>
<evidence type="ECO:0000256" key="5">
    <source>
        <dbReference type="ARBA" id="ARBA00022741"/>
    </source>
</evidence>
<evidence type="ECO:0000256" key="2">
    <source>
        <dbReference type="ARBA" id="ARBA00022448"/>
    </source>
</evidence>
<dbReference type="Pfam" id="PF03459">
    <property type="entry name" value="TOBE"/>
    <property type="match status" value="1"/>
</dbReference>
<dbReference type="PROSITE" id="PS50928">
    <property type="entry name" value="ABC_TM1"/>
    <property type="match status" value="1"/>
</dbReference>
<evidence type="ECO:0000256" key="6">
    <source>
        <dbReference type="ARBA" id="ARBA00022840"/>
    </source>
</evidence>
<dbReference type="InterPro" id="IPR008995">
    <property type="entry name" value="Mo/tungstate-bd_C_term_dom"/>
</dbReference>
<protein>
    <submittedName>
        <fullName evidence="15">ABC transporter permease</fullName>
    </submittedName>
</protein>
<dbReference type="PROSITE" id="PS50893">
    <property type="entry name" value="ABC_TRANSPORTER_2"/>
    <property type="match status" value="1"/>
</dbReference>
<dbReference type="SUPFAM" id="SSF161098">
    <property type="entry name" value="MetI-like"/>
    <property type="match status" value="1"/>
</dbReference>
<evidence type="ECO:0000313" key="16">
    <source>
        <dbReference type="Proteomes" id="UP001552521"/>
    </source>
</evidence>
<dbReference type="Proteomes" id="UP001552521">
    <property type="component" value="Unassembled WGS sequence"/>
</dbReference>
<dbReference type="Pfam" id="PF00005">
    <property type="entry name" value="ABC_tran"/>
    <property type="match status" value="1"/>
</dbReference>
<feature type="region of interest" description="Disordered" evidence="11">
    <location>
        <begin position="1"/>
        <end position="22"/>
    </location>
</feature>
<dbReference type="PANTHER" id="PTHR42781">
    <property type="entry name" value="SPERMIDINE/PUTRESCINE IMPORT ATP-BINDING PROTEIN POTA"/>
    <property type="match status" value="1"/>
</dbReference>
<evidence type="ECO:0000256" key="1">
    <source>
        <dbReference type="ARBA" id="ARBA00004141"/>
    </source>
</evidence>
<dbReference type="InterPro" id="IPR005116">
    <property type="entry name" value="Transp-assoc_OB_typ1"/>
</dbReference>
<dbReference type="SMART" id="SM00382">
    <property type="entry name" value="AAA"/>
    <property type="match status" value="1"/>
</dbReference>
<comment type="caution">
    <text evidence="15">The sequence shown here is derived from an EMBL/GenBank/DDBJ whole genome shotgun (WGS) entry which is preliminary data.</text>
</comment>
<dbReference type="InterPro" id="IPR003593">
    <property type="entry name" value="AAA+_ATPase"/>
</dbReference>
<dbReference type="EMBL" id="JBFAQK010000033">
    <property type="protein sequence ID" value="MEV4683523.1"/>
    <property type="molecule type" value="Genomic_DNA"/>
</dbReference>
<dbReference type="PROSITE" id="PS00211">
    <property type="entry name" value="ABC_TRANSPORTER_1"/>
    <property type="match status" value="1"/>
</dbReference>
<evidence type="ECO:0000256" key="7">
    <source>
        <dbReference type="ARBA" id="ARBA00022989"/>
    </source>
</evidence>
<dbReference type="NCBIfam" id="TIGR01581">
    <property type="entry name" value="Mo_ABC_porter"/>
    <property type="match status" value="1"/>
</dbReference>
<keyword evidence="3 9" id="KW-0500">Molybdenum</keyword>
<evidence type="ECO:0000256" key="11">
    <source>
        <dbReference type="SAM" id="MobiDB-lite"/>
    </source>
</evidence>
<accession>A0ABV3HZL7</accession>
<evidence type="ECO:0000256" key="9">
    <source>
        <dbReference type="PROSITE-ProRule" id="PRU01213"/>
    </source>
</evidence>
<dbReference type="CDD" id="cd06261">
    <property type="entry name" value="TM_PBP2"/>
    <property type="match status" value="1"/>
</dbReference>
<keyword evidence="5" id="KW-0547">Nucleotide-binding</keyword>
<feature type="transmembrane region" description="Helical" evidence="10">
    <location>
        <begin position="256"/>
        <end position="275"/>
    </location>
</feature>
<keyword evidence="8 10" id="KW-0472">Membrane</keyword>
<dbReference type="RefSeq" id="WP_364597122.1">
    <property type="nucleotide sequence ID" value="NZ_JBFAQK010000033.1"/>
</dbReference>
<dbReference type="SUPFAM" id="SSF50331">
    <property type="entry name" value="MOP-like"/>
    <property type="match status" value="1"/>
</dbReference>
<feature type="transmembrane region" description="Helical" evidence="10">
    <location>
        <begin position="30"/>
        <end position="51"/>
    </location>
</feature>
<dbReference type="InterPro" id="IPR006469">
    <property type="entry name" value="NifC_ABC_porter"/>
</dbReference>
<dbReference type="InterPro" id="IPR004606">
    <property type="entry name" value="Mop_domain"/>
</dbReference>
<dbReference type="InterPro" id="IPR017871">
    <property type="entry name" value="ABC_transporter-like_CS"/>
</dbReference>
<keyword evidence="7 10" id="KW-1133">Transmembrane helix</keyword>
<dbReference type="InterPro" id="IPR003439">
    <property type="entry name" value="ABC_transporter-like_ATP-bd"/>
</dbReference>
<dbReference type="InterPro" id="IPR000515">
    <property type="entry name" value="MetI-like"/>
</dbReference>
<feature type="transmembrane region" description="Helical" evidence="10">
    <location>
        <begin position="71"/>
        <end position="98"/>
    </location>
</feature>
<dbReference type="Pfam" id="PF00528">
    <property type="entry name" value="BPD_transp_1"/>
    <property type="match status" value="1"/>
</dbReference>
<evidence type="ECO:0000259" key="14">
    <source>
        <dbReference type="PROSITE" id="PS51866"/>
    </source>
</evidence>
<keyword evidence="6" id="KW-0067">ATP-binding</keyword>
<evidence type="ECO:0000256" key="4">
    <source>
        <dbReference type="ARBA" id="ARBA00022692"/>
    </source>
</evidence>
<feature type="compositionally biased region" description="Low complexity" evidence="11">
    <location>
        <begin position="306"/>
        <end position="321"/>
    </location>
</feature>
<feature type="domain" description="ABC transmembrane type-1" evidence="13">
    <location>
        <begin position="72"/>
        <end position="275"/>
    </location>
</feature>
<feature type="transmembrane region" description="Helical" evidence="10">
    <location>
        <begin position="110"/>
        <end position="131"/>
    </location>
</feature>
<evidence type="ECO:0000256" key="10">
    <source>
        <dbReference type="RuleBase" id="RU363032"/>
    </source>
</evidence>
<dbReference type="SUPFAM" id="SSF52540">
    <property type="entry name" value="P-loop containing nucleoside triphosphate hydrolases"/>
    <property type="match status" value="1"/>
</dbReference>
<dbReference type="InterPro" id="IPR050093">
    <property type="entry name" value="ABC_SmlMolc_Importer"/>
</dbReference>
<dbReference type="InterPro" id="IPR027417">
    <property type="entry name" value="P-loop_NTPase"/>
</dbReference>
<proteinExistence type="inferred from homology"/>
<dbReference type="Gene3D" id="1.10.3720.10">
    <property type="entry name" value="MetI-like"/>
    <property type="match status" value="1"/>
</dbReference>
<dbReference type="PANTHER" id="PTHR42781:SF4">
    <property type="entry name" value="SPERMIDINE_PUTRESCINE IMPORT ATP-BINDING PROTEIN POTA"/>
    <property type="match status" value="1"/>
</dbReference>
<evidence type="ECO:0000259" key="13">
    <source>
        <dbReference type="PROSITE" id="PS50928"/>
    </source>
</evidence>
<feature type="transmembrane region" description="Helical" evidence="10">
    <location>
        <begin position="197"/>
        <end position="219"/>
    </location>
</feature>
<sequence>MKRLRDTPPWSRPTGRRDRPGRGIGARTPVVLAVPALLAVAFLLLPLAGILGRTAWGDIGGHLTSPGVTEALRLSLVVSFWALGLSLLLGVPLAWVLARTDFPGKTLVRSLVLLPMVLPPTVGGVALLLAFGRRGLLGPWLEDTFGITLPFHTSGAVVAATFVAMPFLVISLEGALGGLRPGYEETAASLGASPLRVFLTVTLPMVAPGLIAGAALTWARALGEFGATITFAGNLPGTTQTLPLQVYLLLQEEPDAATSLSLLLLVIAMAVLIALRGRWTGGAPAAARRAPAAVAEPDEPGPLSPEAPGAPAASPAGSPAADGRWPLHAEVTGFDELTLDAAPGTTIAVVGPNGAGKTTLLRALLGLTPRAHAALRLGDTDVSALPPHRRGVAWVPQDGALFPHLSALGNTAYGLRSRGVSRTEARRSAQEWLERLGVGHLAARRPGQLSGGQAQRVALARALAARPRLLLLDEPLAALDQTTRAQVRHTLRGHLDSFGGVCLIVTHDPVEAVSLADRVLVLDDGRAVQDAPPAEVTRHPRSPWVARMLGRNAWPGTAVAGGIELGGGGRLVVADPLTPGTDVLAIIAPEAVSVHRERPGGSPRNVWPGTVREITTVGSRLRVLVTSPHAPDLVAEITPQAAAELGLAEGESVWTGVKATEVTVVGL</sequence>
<dbReference type="PROSITE" id="PS51866">
    <property type="entry name" value="MOP"/>
    <property type="match status" value="1"/>
</dbReference>
<feature type="transmembrane region" description="Helical" evidence="10">
    <location>
        <begin position="151"/>
        <end position="176"/>
    </location>
</feature>
<evidence type="ECO:0000256" key="3">
    <source>
        <dbReference type="ARBA" id="ARBA00022505"/>
    </source>
</evidence>
<comment type="subcellular location">
    <subcellularLocation>
        <location evidence="10">Cell membrane</location>
        <topology evidence="10">Multi-pass membrane protein</topology>
    </subcellularLocation>
    <subcellularLocation>
        <location evidence="1">Membrane</location>
        <topology evidence="1">Multi-pass membrane protein</topology>
    </subcellularLocation>
</comment>
<feature type="region of interest" description="Disordered" evidence="11">
    <location>
        <begin position="290"/>
        <end position="325"/>
    </location>
</feature>
<dbReference type="Gene3D" id="2.40.50.100">
    <property type="match status" value="1"/>
</dbReference>
<dbReference type="InterPro" id="IPR035906">
    <property type="entry name" value="MetI-like_sf"/>
</dbReference>
<feature type="domain" description="ABC transporter" evidence="12">
    <location>
        <begin position="318"/>
        <end position="549"/>
    </location>
</feature>